<reference evidence="1" key="1">
    <citation type="journal article" date="2015" name="Nature">
        <title>Complex archaea that bridge the gap between prokaryotes and eukaryotes.</title>
        <authorList>
            <person name="Spang A."/>
            <person name="Saw J.H."/>
            <person name="Jorgensen S.L."/>
            <person name="Zaremba-Niedzwiedzka K."/>
            <person name="Martijn J."/>
            <person name="Lind A.E."/>
            <person name="van Eijk R."/>
            <person name="Schleper C."/>
            <person name="Guy L."/>
            <person name="Ettema T.J."/>
        </authorList>
    </citation>
    <scope>NUCLEOTIDE SEQUENCE</scope>
</reference>
<evidence type="ECO:0008006" key="2">
    <source>
        <dbReference type="Google" id="ProtNLM"/>
    </source>
</evidence>
<comment type="caution">
    <text evidence="1">The sequence shown here is derived from an EMBL/GenBank/DDBJ whole genome shotgun (WGS) entry which is preliminary data.</text>
</comment>
<organism evidence="1">
    <name type="scientific">marine sediment metagenome</name>
    <dbReference type="NCBI Taxonomy" id="412755"/>
    <lineage>
        <taxon>unclassified sequences</taxon>
        <taxon>metagenomes</taxon>
        <taxon>ecological metagenomes</taxon>
    </lineage>
</organism>
<dbReference type="SUPFAM" id="SSF159006">
    <property type="entry name" value="YopX-like"/>
    <property type="match status" value="1"/>
</dbReference>
<proteinExistence type="predicted"/>
<dbReference type="AlphaFoldDB" id="A0A0F9BC09"/>
<dbReference type="EMBL" id="LAZR01041670">
    <property type="protein sequence ID" value="KKL11397.1"/>
    <property type="molecule type" value="Genomic_DNA"/>
</dbReference>
<protein>
    <recommendedName>
        <fullName evidence="2">YopX protein domain-containing protein</fullName>
    </recommendedName>
</protein>
<name>A0A0F9BC09_9ZZZZ</name>
<gene>
    <name evidence="1" type="ORF">LCGC14_2546250</name>
</gene>
<evidence type="ECO:0000313" key="1">
    <source>
        <dbReference type="EMBL" id="KKL11397.1"/>
    </source>
</evidence>
<sequence length="161" mass="18880">MVKQKNKLNKEKIICKAWWRKNKEMLSPDKIISILNNGTGITTYIKGHEIIPIKEIKILLYSGMNDDNNEKLFNSDIIEYSHSQTQHYKGIIYKEGPNWLIDCFWERIDPFKAVGGEGHEMIFKYMGTIHRLDPSNLFDVKKLGNKFEDIELYPKRLKGFG</sequence>
<accession>A0A0F9BC09</accession>